<accession>A0A974WHC5</accession>
<protein>
    <submittedName>
        <fullName evidence="7">DUF1232 domain-containing protein</fullName>
    </submittedName>
</protein>
<keyword evidence="3 5" id="KW-1133">Transmembrane helix</keyword>
<evidence type="ECO:0000256" key="2">
    <source>
        <dbReference type="ARBA" id="ARBA00022692"/>
    </source>
</evidence>
<feature type="domain" description="DUF1232" evidence="6">
    <location>
        <begin position="78"/>
        <end position="113"/>
    </location>
</feature>
<comment type="subcellular location">
    <subcellularLocation>
        <location evidence="1">Endomembrane system</location>
        <topology evidence="1">Multi-pass membrane protein</topology>
    </subcellularLocation>
</comment>
<proteinExistence type="predicted"/>
<evidence type="ECO:0000313" key="7">
    <source>
        <dbReference type="EMBL" id="QSE97733.1"/>
    </source>
</evidence>
<keyword evidence="8" id="KW-1185">Reference proteome</keyword>
<feature type="transmembrane region" description="Helical" evidence="5">
    <location>
        <begin position="73"/>
        <end position="92"/>
    </location>
</feature>
<evidence type="ECO:0000256" key="1">
    <source>
        <dbReference type="ARBA" id="ARBA00004127"/>
    </source>
</evidence>
<evidence type="ECO:0000256" key="4">
    <source>
        <dbReference type="ARBA" id="ARBA00023136"/>
    </source>
</evidence>
<dbReference type="GO" id="GO:0012505">
    <property type="term" value="C:endomembrane system"/>
    <property type="evidence" value="ECO:0007669"/>
    <property type="project" value="UniProtKB-SubCell"/>
</dbReference>
<dbReference type="Pfam" id="PF06803">
    <property type="entry name" value="DUF1232"/>
    <property type="match status" value="1"/>
</dbReference>
<name>A0A974WHC5_9BACT</name>
<evidence type="ECO:0000259" key="6">
    <source>
        <dbReference type="Pfam" id="PF06803"/>
    </source>
</evidence>
<gene>
    <name evidence="7" type="ORF">JR347_01195</name>
</gene>
<keyword evidence="4 5" id="KW-0472">Membrane</keyword>
<reference evidence="7" key="1">
    <citation type="submission" date="2021-02" db="EMBL/GenBank/DDBJ databases">
        <title>Fulvivirga sp. S481 isolated from sea water.</title>
        <authorList>
            <person name="Bae S.S."/>
            <person name="Baek K."/>
        </authorList>
    </citation>
    <scope>NUCLEOTIDE SEQUENCE</scope>
    <source>
        <strain evidence="7">S481</strain>
    </source>
</reference>
<dbReference type="Proteomes" id="UP000662783">
    <property type="component" value="Chromosome"/>
</dbReference>
<evidence type="ECO:0000256" key="5">
    <source>
        <dbReference type="SAM" id="Phobius"/>
    </source>
</evidence>
<evidence type="ECO:0000256" key="3">
    <source>
        <dbReference type="ARBA" id="ARBA00022989"/>
    </source>
</evidence>
<dbReference type="AlphaFoldDB" id="A0A974WHC5"/>
<sequence length="135" mass="15588">MKNVEGNKFFKNARRRAGALLGNNNRMRQLLNVSKDKLSEIDVSAVTTSKLATRLRTLIRMVKAYRKGEYRDIQVQNILLIVAAIVYFVTPLDLVPDFIPITGLIDDFTVVLWVYNKLQEEIDKFLEWENSLQEG</sequence>
<dbReference type="InterPro" id="IPR010652">
    <property type="entry name" value="DUF1232"/>
</dbReference>
<evidence type="ECO:0000313" key="8">
    <source>
        <dbReference type="Proteomes" id="UP000662783"/>
    </source>
</evidence>
<dbReference type="EMBL" id="CP070608">
    <property type="protein sequence ID" value="QSE97733.1"/>
    <property type="molecule type" value="Genomic_DNA"/>
</dbReference>
<dbReference type="KEGG" id="fuv:JR347_01195"/>
<dbReference type="RefSeq" id="WP_205722242.1">
    <property type="nucleotide sequence ID" value="NZ_CP070608.1"/>
</dbReference>
<keyword evidence="2 5" id="KW-0812">Transmembrane</keyword>
<organism evidence="7 8">
    <name type="scientific">Fulvivirga lutea</name>
    <dbReference type="NCBI Taxonomy" id="2810512"/>
    <lineage>
        <taxon>Bacteria</taxon>
        <taxon>Pseudomonadati</taxon>
        <taxon>Bacteroidota</taxon>
        <taxon>Cytophagia</taxon>
        <taxon>Cytophagales</taxon>
        <taxon>Fulvivirgaceae</taxon>
        <taxon>Fulvivirga</taxon>
    </lineage>
</organism>